<organism evidence="2 3">
    <name type="scientific">Bionectria ochroleuca</name>
    <name type="common">Gliocladium roseum</name>
    <dbReference type="NCBI Taxonomy" id="29856"/>
    <lineage>
        <taxon>Eukaryota</taxon>
        <taxon>Fungi</taxon>
        <taxon>Dikarya</taxon>
        <taxon>Ascomycota</taxon>
        <taxon>Pezizomycotina</taxon>
        <taxon>Sordariomycetes</taxon>
        <taxon>Hypocreomycetidae</taxon>
        <taxon>Hypocreales</taxon>
        <taxon>Bionectriaceae</taxon>
        <taxon>Clonostachys</taxon>
    </lineage>
</organism>
<protein>
    <submittedName>
        <fullName evidence="2">Uncharacterized protein</fullName>
    </submittedName>
</protein>
<gene>
    <name evidence="2" type="ORF">CLO192961_LOCUS68174</name>
</gene>
<sequence>MEKYTDTPKGTGLASLPSHGVDLPSSSAKVSLLEPAPAAGCSLGPNPAVEWRRWSNGIGWLYWRV</sequence>
<evidence type="ECO:0000256" key="1">
    <source>
        <dbReference type="SAM" id="MobiDB-lite"/>
    </source>
</evidence>
<evidence type="ECO:0000313" key="2">
    <source>
        <dbReference type="EMBL" id="VUC21911.1"/>
    </source>
</evidence>
<keyword evidence="3" id="KW-1185">Reference proteome</keyword>
<feature type="region of interest" description="Disordered" evidence="1">
    <location>
        <begin position="1"/>
        <end position="23"/>
    </location>
</feature>
<comment type="caution">
    <text evidence="2">The sequence shown here is derived from an EMBL/GenBank/DDBJ whole genome shotgun (WGS) entry which is preliminary data.</text>
</comment>
<evidence type="ECO:0000313" key="3">
    <source>
        <dbReference type="Proteomes" id="UP000766486"/>
    </source>
</evidence>
<name>A0ABY6TTC1_BIOOC</name>
<dbReference type="Proteomes" id="UP000766486">
    <property type="component" value="Unassembled WGS sequence"/>
</dbReference>
<dbReference type="EMBL" id="CABFNS010000477">
    <property type="protein sequence ID" value="VUC21911.1"/>
    <property type="molecule type" value="Genomic_DNA"/>
</dbReference>
<accession>A0ABY6TTC1</accession>
<reference evidence="2 3" key="1">
    <citation type="submission" date="2019-06" db="EMBL/GenBank/DDBJ databases">
        <authorList>
            <person name="Broberg M."/>
        </authorList>
    </citation>
    <scope>NUCLEOTIDE SEQUENCE [LARGE SCALE GENOMIC DNA]</scope>
</reference>
<proteinExistence type="predicted"/>